<reference evidence="4" key="1">
    <citation type="journal article" date="2023" name="Mol. Phylogenet. Evol.">
        <title>Genome-scale phylogeny and comparative genomics of the fungal order Sordariales.</title>
        <authorList>
            <person name="Hensen N."/>
            <person name="Bonometti L."/>
            <person name="Westerberg I."/>
            <person name="Brannstrom I.O."/>
            <person name="Guillou S."/>
            <person name="Cros-Aarteil S."/>
            <person name="Calhoun S."/>
            <person name="Haridas S."/>
            <person name="Kuo A."/>
            <person name="Mondo S."/>
            <person name="Pangilinan J."/>
            <person name="Riley R."/>
            <person name="LaButti K."/>
            <person name="Andreopoulos B."/>
            <person name="Lipzen A."/>
            <person name="Chen C."/>
            <person name="Yan M."/>
            <person name="Daum C."/>
            <person name="Ng V."/>
            <person name="Clum A."/>
            <person name="Steindorff A."/>
            <person name="Ohm R.A."/>
            <person name="Martin F."/>
            <person name="Silar P."/>
            <person name="Natvig D.O."/>
            <person name="Lalanne C."/>
            <person name="Gautier V."/>
            <person name="Ament-Velasquez S.L."/>
            <person name="Kruys A."/>
            <person name="Hutchinson M.I."/>
            <person name="Powell A.J."/>
            <person name="Barry K."/>
            <person name="Miller A.N."/>
            <person name="Grigoriev I.V."/>
            <person name="Debuchy R."/>
            <person name="Gladieux P."/>
            <person name="Hiltunen Thoren M."/>
            <person name="Johannesson H."/>
        </authorList>
    </citation>
    <scope>NUCLEOTIDE SEQUENCE [LARGE SCALE GENOMIC DNA]</scope>
    <source>
        <strain evidence="4">CBS 340.73</strain>
    </source>
</reference>
<dbReference type="Proteomes" id="UP001303473">
    <property type="component" value="Unassembled WGS sequence"/>
</dbReference>
<dbReference type="PROSITE" id="PS51257">
    <property type="entry name" value="PROKAR_LIPOPROTEIN"/>
    <property type="match status" value="1"/>
</dbReference>
<comment type="caution">
    <text evidence="3">The sequence shown here is derived from an EMBL/GenBank/DDBJ whole genome shotgun (WGS) entry which is preliminary data.</text>
</comment>
<feature type="compositionally biased region" description="Gly residues" evidence="1">
    <location>
        <begin position="144"/>
        <end position="162"/>
    </location>
</feature>
<evidence type="ECO:0000313" key="4">
    <source>
        <dbReference type="Proteomes" id="UP001303473"/>
    </source>
</evidence>
<evidence type="ECO:0000313" key="3">
    <source>
        <dbReference type="EMBL" id="KAK3939012.1"/>
    </source>
</evidence>
<protein>
    <submittedName>
        <fullName evidence="3">Uncharacterized protein</fullName>
    </submittedName>
</protein>
<dbReference type="EMBL" id="MU853818">
    <property type="protein sequence ID" value="KAK3939012.1"/>
    <property type="molecule type" value="Genomic_DNA"/>
</dbReference>
<gene>
    <name evidence="3" type="ORF">QBC46DRAFT_355364</name>
</gene>
<feature type="compositionally biased region" description="Low complexity" evidence="1">
    <location>
        <begin position="163"/>
        <end position="176"/>
    </location>
</feature>
<accession>A0AAN6N7X7</accession>
<dbReference type="AlphaFoldDB" id="A0AAN6N7X7"/>
<evidence type="ECO:0000256" key="1">
    <source>
        <dbReference type="SAM" id="MobiDB-lite"/>
    </source>
</evidence>
<feature type="signal peptide" evidence="2">
    <location>
        <begin position="1"/>
        <end position="24"/>
    </location>
</feature>
<keyword evidence="4" id="KW-1185">Reference proteome</keyword>
<sequence>MMKSLTKVQVTAAVLLLAIPLVSSQVSISCDEETCHPPVYGSTTTTTTGVTNPTTYEPGGGGGGIPTTALTGASVSGCGVVYKTTDVCSTCVRPQCELQATVTVTCGCRDPVATIYQSHPCSMGCAGLGCYTDTTVVSVCSTTGSGGGGGGAGTSTTGGSGTGPTATATGTATGTGTAAGGGGGVTAGTTGAGGSGVVSSSSTGPVSANAGGRLVPFRLW</sequence>
<proteinExistence type="predicted"/>
<name>A0AAN6N7X7_9PEZI</name>
<organism evidence="3 4">
    <name type="scientific">Diplogelasinospora grovesii</name>
    <dbReference type="NCBI Taxonomy" id="303347"/>
    <lineage>
        <taxon>Eukaryota</taxon>
        <taxon>Fungi</taxon>
        <taxon>Dikarya</taxon>
        <taxon>Ascomycota</taxon>
        <taxon>Pezizomycotina</taxon>
        <taxon>Sordariomycetes</taxon>
        <taxon>Sordariomycetidae</taxon>
        <taxon>Sordariales</taxon>
        <taxon>Diplogelasinosporaceae</taxon>
        <taxon>Diplogelasinospora</taxon>
    </lineage>
</organism>
<keyword evidence="2" id="KW-0732">Signal</keyword>
<feature type="chain" id="PRO_5042998821" evidence="2">
    <location>
        <begin position="25"/>
        <end position="220"/>
    </location>
</feature>
<evidence type="ECO:0000256" key="2">
    <source>
        <dbReference type="SAM" id="SignalP"/>
    </source>
</evidence>
<feature type="region of interest" description="Disordered" evidence="1">
    <location>
        <begin position="144"/>
        <end position="182"/>
    </location>
</feature>